<dbReference type="Gene3D" id="1.10.260.40">
    <property type="entry name" value="lambda repressor-like DNA-binding domains"/>
    <property type="match status" value="1"/>
</dbReference>
<reference evidence="4" key="1">
    <citation type="submission" date="2016-10" db="EMBL/GenBank/DDBJ databases">
        <authorList>
            <person name="Varghese N."/>
            <person name="Submissions S."/>
        </authorList>
    </citation>
    <scope>NUCLEOTIDE SEQUENCE [LARGE SCALE GENOMIC DNA]</scope>
    <source>
        <strain evidence="4">S7</strain>
    </source>
</reference>
<evidence type="ECO:0000256" key="1">
    <source>
        <dbReference type="ARBA" id="ARBA00023125"/>
    </source>
</evidence>
<dbReference type="PANTHER" id="PTHR46558">
    <property type="entry name" value="TRACRIPTIONAL REGULATORY PROTEIN-RELATED-RELATED"/>
    <property type="match status" value="1"/>
</dbReference>
<dbReference type="GO" id="GO:0003677">
    <property type="term" value="F:DNA binding"/>
    <property type="evidence" value="ECO:0007669"/>
    <property type="project" value="UniProtKB-KW"/>
</dbReference>
<accession>A0A1I5MIH2</accession>
<dbReference type="AlphaFoldDB" id="A0A1I5MIH2"/>
<name>A0A1I5MIH2_9BACI</name>
<dbReference type="Proteomes" id="UP000198892">
    <property type="component" value="Unassembled WGS sequence"/>
</dbReference>
<dbReference type="InterPro" id="IPR010982">
    <property type="entry name" value="Lambda_DNA-bd_dom_sf"/>
</dbReference>
<dbReference type="OrthoDB" id="72638at2"/>
<dbReference type="SUPFAM" id="SSF47413">
    <property type="entry name" value="lambda repressor-like DNA-binding domains"/>
    <property type="match status" value="1"/>
</dbReference>
<dbReference type="CDD" id="cd00093">
    <property type="entry name" value="HTH_XRE"/>
    <property type="match status" value="1"/>
</dbReference>
<dbReference type="STRING" id="1884432.SAMN05518683_102249"/>
<organism evidence="3 4">
    <name type="scientific">Salibacterium halotolerans</name>
    <dbReference type="NCBI Taxonomy" id="1884432"/>
    <lineage>
        <taxon>Bacteria</taxon>
        <taxon>Bacillati</taxon>
        <taxon>Bacillota</taxon>
        <taxon>Bacilli</taxon>
        <taxon>Bacillales</taxon>
        <taxon>Bacillaceae</taxon>
    </lineage>
</organism>
<gene>
    <name evidence="3" type="ORF">SAMN05518683_102249</name>
</gene>
<feature type="domain" description="HTH cro/C1-type" evidence="2">
    <location>
        <begin position="7"/>
        <end position="64"/>
    </location>
</feature>
<evidence type="ECO:0000313" key="3">
    <source>
        <dbReference type="EMBL" id="SFP09385.1"/>
    </source>
</evidence>
<dbReference type="EMBL" id="FOXD01000002">
    <property type="protein sequence ID" value="SFP09385.1"/>
    <property type="molecule type" value="Genomic_DNA"/>
</dbReference>
<dbReference type="Pfam" id="PF01381">
    <property type="entry name" value="HTH_3"/>
    <property type="match status" value="1"/>
</dbReference>
<dbReference type="PANTHER" id="PTHR46558:SF14">
    <property type="entry name" value="HTH-TYPE TRANSCRIPTIONAL REGULATOR ANSR"/>
    <property type="match status" value="1"/>
</dbReference>
<keyword evidence="1" id="KW-0238">DNA-binding</keyword>
<protein>
    <submittedName>
        <fullName evidence="3">Transcriptional regulator, contains XRE-family HTH domain</fullName>
    </submittedName>
</protein>
<evidence type="ECO:0000259" key="2">
    <source>
        <dbReference type="PROSITE" id="PS50943"/>
    </source>
</evidence>
<dbReference type="SMART" id="SM00530">
    <property type="entry name" value="HTH_XRE"/>
    <property type="match status" value="1"/>
</dbReference>
<keyword evidence="4" id="KW-1185">Reference proteome</keyword>
<proteinExistence type="predicted"/>
<dbReference type="RefSeq" id="WP_093335084.1">
    <property type="nucleotide sequence ID" value="NZ_FOXD01000002.1"/>
</dbReference>
<dbReference type="InterPro" id="IPR001387">
    <property type="entry name" value="Cro/C1-type_HTH"/>
</dbReference>
<sequence>MIFQEKLRTLRKEKKMTQQDVANKLGMTRQAYGYYESLNEDKREPNHDTTVKLAEIFDVSTDYLLGKSKENDPSIEEYDPLAELRQFMIDNGLENESVNFYDIEEWKKLSPEDVQDIINHYKYKLWQASQRKNEKNDV</sequence>
<evidence type="ECO:0000313" key="4">
    <source>
        <dbReference type="Proteomes" id="UP000198892"/>
    </source>
</evidence>
<dbReference type="PROSITE" id="PS50943">
    <property type="entry name" value="HTH_CROC1"/>
    <property type="match status" value="1"/>
</dbReference>